<keyword evidence="1" id="KW-0805">Transcription regulation</keyword>
<dbReference type="SMART" id="SM01134">
    <property type="entry name" value="DeoRC"/>
    <property type="match status" value="1"/>
</dbReference>
<dbReference type="Proteomes" id="UP000032748">
    <property type="component" value="Chromosome"/>
</dbReference>
<dbReference type="OrthoDB" id="9816363at2"/>
<organism evidence="5 6">
    <name type="scientific">Pseudomonas chlororaphis</name>
    <dbReference type="NCBI Taxonomy" id="587753"/>
    <lineage>
        <taxon>Bacteria</taxon>
        <taxon>Pseudomonadati</taxon>
        <taxon>Pseudomonadota</taxon>
        <taxon>Gammaproteobacteria</taxon>
        <taxon>Pseudomonadales</taxon>
        <taxon>Pseudomonadaceae</taxon>
        <taxon>Pseudomonas</taxon>
    </lineage>
</organism>
<evidence type="ECO:0000256" key="1">
    <source>
        <dbReference type="ARBA" id="ARBA00023015"/>
    </source>
</evidence>
<dbReference type="PROSITE" id="PS51000">
    <property type="entry name" value="HTH_DEOR_2"/>
    <property type="match status" value="1"/>
</dbReference>
<keyword evidence="3" id="KW-0804">Transcription</keyword>
<dbReference type="InterPro" id="IPR036388">
    <property type="entry name" value="WH-like_DNA-bd_sf"/>
</dbReference>
<feature type="domain" description="HTH deoR-type" evidence="4">
    <location>
        <begin position="17"/>
        <end position="72"/>
    </location>
</feature>
<dbReference type="InterPro" id="IPR018356">
    <property type="entry name" value="Tscrpt_reg_HTH_DeoR_CS"/>
</dbReference>
<dbReference type="SUPFAM" id="SSF46785">
    <property type="entry name" value="Winged helix' DNA-binding domain"/>
    <property type="match status" value="1"/>
</dbReference>
<dbReference type="KEGG" id="pcz:PCL1606_34440"/>
<dbReference type="InterPro" id="IPR036390">
    <property type="entry name" value="WH_DNA-bd_sf"/>
</dbReference>
<dbReference type="Gene3D" id="1.10.10.10">
    <property type="entry name" value="Winged helix-like DNA-binding domain superfamily/Winged helix DNA-binding domain"/>
    <property type="match status" value="1"/>
</dbReference>
<dbReference type="InterPro" id="IPR014036">
    <property type="entry name" value="DeoR-like_C"/>
</dbReference>
<evidence type="ECO:0000259" key="4">
    <source>
        <dbReference type="PROSITE" id="PS51000"/>
    </source>
</evidence>
<reference evidence="5 6" key="1">
    <citation type="journal article" date="2015" name="Mol. Plant Microbe Interact.">
        <title>Comparative Genomic Analysis of Pseudomonas chlororaphis PCL1606 Reveals New Insight into Antifungal Compounds Involved in Biocontrol.</title>
        <authorList>
            <person name="Calderon C.E."/>
            <person name="Ramos C."/>
            <person name="de Vicente A."/>
            <person name="Cazorla F.M."/>
        </authorList>
    </citation>
    <scope>NUCLEOTIDE SEQUENCE [LARGE SCALE GENOMIC DNA]</scope>
    <source>
        <strain evidence="5 6">PCL1606</strain>
    </source>
</reference>
<dbReference type="RefSeq" id="WP_044462765.1">
    <property type="nucleotide sequence ID" value="NZ_CP011110.1"/>
</dbReference>
<dbReference type="EMBL" id="CP011110">
    <property type="protein sequence ID" value="AKA24895.1"/>
    <property type="molecule type" value="Genomic_DNA"/>
</dbReference>
<gene>
    <name evidence="5" type="ORF">PCL1606_34440</name>
</gene>
<dbReference type="InterPro" id="IPR037171">
    <property type="entry name" value="NagB/RpiA_transferase-like"/>
</dbReference>
<name>A0A0D5Y1G6_9PSED</name>
<dbReference type="PROSITE" id="PS00894">
    <property type="entry name" value="HTH_DEOR_1"/>
    <property type="match status" value="1"/>
</dbReference>
<dbReference type="InterPro" id="IPR001034">
    <property type="entry name" value="DeoR_HTH"/>
</dbReference>
<keyword evidence="2" id="KW-0238">DNA-binding</keyword>
<evidence type="ECO:0000256" key="3">
    <source>
        <dbReference type="ARBA" id="ARBA00023163"/>
    </source>
</evidence>
<dbReference type="PANTHER" id="PTHR30363">
    <property type="entry name" value="HTH-TYPE TRANSCRIPTIONAL REGULATOR SRLR-RELATED"/>
    <property type="match status" value="1"/>
</dbReference>
<dbReference type="Pfam" id="PF08220">
    <property type="entry name" value="HTH_DeoR"/>
    <property type="match status" value="1"/>
</dbReference>
<evidence type="ECO:0000313" key="6">
    <source>
        <dbReference type="Proteomes" id="UP000032748"/>
    </source>
</evidence>
<dbReference type="GO" id="GO:0003700">
    <property type="term" value="F:DNA-binding transcription factor activity"/>
    <property type="evidence" value="ECO:0007669"/>
    <property type="project" value="InterPro"/>
</dbReference>
<dbReference type="InterPro" id="IPR050313">
    <property type="entry name" value="Carb_Metab_HTH_regulators"/>
</dbReference>
<dbReference type="PATRIC" id="fig|587753.10.peg.3430"/>
<dbReference type="PANTHER" id="PTHR30363:SF58">
    <property type="entry name" value="REGULATORY PROTEIN, DEOR FAMILY"/>
    <property type="match status" value="1"/>
</dbReference>
<dbReference type="SUPFAM" id="SSF100950">
    <property type="entry name" value="NagB/RpiA/CoA transferase-like"/>
    <property type="match status" value="1"/>
</dbReference>
<dbReference type="Gene3D" id="3.40.50.1360">
    <property type="match status" value="1"/>
</dbReference>
<dbReference type="SMART" id="SM00420">
    <property type="entry name" value="HTH_DEOR"/>
    <property type="match status" value="1"/>
</dbReference>
<sequence length="277" mass="30123">MPNPKDSASENGSPMIPEQRRELILRQLRKHQVLSVHQLMEMFDCSHMTVRRDIALLEQEGRAYSVTGGVRIASQLHSEPSHQSKAVVELPQKQAMARLAARLLHADMTVYLDAGTSTLEIVPYIKALSGMTVVTNDFGIVQALMEAPQVTVIHTGGQLDHDNHSCVGGLAVATLRQVVTDIAFMSTSSWDLRRGITTPSALKVEVKQVAMQSASQVVLVASSSKYGTFSMYRIAGLEQFDVIISDDDLAQAAADGIRKHGVELLLPSDPTLKPAKG</sequence>
<dbReference type="AlphaFoldDB" id="A0A0D5Y1G6"/>
<evidence type="ECO:0000256" key="2">
    <source>
        <dbReference type="ARBA" id="ARBA00023125"/>
    </source>
</evidence>
<dbReference type="Pfam" id="PF00455">
    <property type="entry name" value="DeoRC"/>
    <property type="match status" value="1"/>
</dbReference>
<accession>A0A0D5Y1G6</accession>
<proteinExistence type="predicted"/>
<evidence type="ECO:0000313" key="5">
    <source>
        <dbReference type="EMBL" id="AKA24895.1"/>
    </source>
</evidence>
<dbReference type="GO" id="GO:0003677">
    <property type="term" value="F:DNA binding"/>
    <property type="evidence" value="ECO:0007669"/>
    <property type="project" value="UniProtKB-KW"/>
</dbReference>
<protein>
    <submittedName>
        <fullName evidence="5">Cytochrome C</fullName>
    </submittedName>
</protein>